<protein>
    <recommendedName>
        <fullName evidence="3">ATPase AAA-type core domain-containing protein</fullName>
    </recommendedName>
</protein>
<sequence>MSASTTPTLSLVGNDSQHVVFTEVSSGKAKVCGLKGGVHLLKYFLENLRVPEQAPDLGKAMQIELQSPHWSIELSKKKRKKEGKNDEIEEFFRVDRHLHIRDPSLMKIEREDSVHERDLSTKEVLDIYSLVNDIQVNDRLVCKISRPLSKYRVDSLELLATKLVDSDGLKKILKESLLLKDTTVEALNNGSITYPTTVMKQKTVKFQPIIIVDAQDLRKEGVQLSYRLSWSKTVEEFKQFLSGDSLFAKNLRNFEQNDKAPHLIVRFGCDGVIHCKTNKRNELSLYYANSKFVEGDYVQHRGTQMIGEATAFTAGLVHNLAGDANLNMKAAISYGMKAACWLVDQGFQLDKDAGFIYPTISPRTDPSGAPENYPERFSANEPWTIKTEDISKVETGRWSILTSGDLSRSMLDLAKDIVQNGTEEALQHKPTAQFGGLVTVDREEMENFRGIANLVQDYMKTPQTKPLSIGVFGFPGSGKSFGVGEVIKAVASGQGKDIHKLEFNLSQFLEYSDLLAAFQSIRDQTFSNKVPVVMFDEFDCSFGGKALGWLQYFLAPMQDGKFLERGHLRPLGSAIFIFVGGTSPTFAEFQATARKPAAVAAKKPDFVSRLRGSVDIWGPNKLSSRDDGDKTYTVRRAIILRSLLKRNKYLDQKGEFKVADNVLNALLCVSGFHHGTRSLEAIIKMSKITPGQEFTAAGFPSNDRLALYVDPIEFGEWHNNWHIDNESKRKAIEAKLCEYNDNRDTVNEWEPSNYEIILLSKPVAKNISIFLDSGKAINLTQCQTAEAVGQETVASRAENLLKRSEERKIQQIAKGVYDQLKTIRCNKRTAAETIMPWWFVEKQDKRSNRYFGIAVTVWITLTPN</sequence>
<dbReference type="Proteomes" id="UP000326289">
    <property type="component" value="Unassembled WGS sequence"/>
</dbReference>
<gene>
    <name evidence="1" type="ORF">BDV30DRAFT_226345</name>
</gene>
<dbReference type="InterPro" id="IPR027417">
    <property type="entry name" value="P-loop_NTPase"/>
</dbReference>
<name>A0A5N6J6A8_9EURO</name>
<accession>A0A5N6J6A8</accession>
<evidence type="ECO:0000313" key="2">
    <source>
        <dbReference type="Proteomes" id="UP000326289"/>
    </source>
</evidence>
<proteinExistence type="predicted"/>
<dbReference type="AlphaFoldDB" id="A0A5N6J6A8"/>
<evidence type="ECO:0000313" key="1">
    <source>
        <dbReference type="EMBL" id="KAB8273737.1"/>
    </source>
</evidence>
<keyword evidence="2" id="KW-1185">Reference proteome</keyword>
<organism evidence="1 2">
    <name type="scientific">Aspergillus minisclerotigenes</name>
    <dbReference type="NCBI Taxonomy" id="656917"/>
    <lineage>
        <taxon>Eukaryota</taxon>
        <taxon>Fungi</taxon>
        <taxon>Dikarya</taxon>
        <taxon>Ascomycota</taxon>
        <taxon>Pezizomycotina</taxon>
        <taxon>Eurotiomycetes</taxon>
        <taxon>Eurotiomycetidae</taxon>
        <taxon>Eurotiales</taxon>
        <taxon>Aspergillaceae</taxon>
        <taxon>Aspergillus</taxon>
        <taxon>Aspergillus subgen. Circumdati</taxon>
    </lineage>
</organism>
<reference evidence="1 2" key="1">
    <citation type="submission" date="2019-04" db="EMBL/GenBank/DDBJ databases">
        <title>Fungal friends and foes A comparative genomics study of 23 Aspergillus species from section Flavi.</title>
        <authorList>
            <consortium name="DOE Joint Genome Institute"/>
            <person name="Kjaerbolling I."/>
            <person name="Vesth T.C."/>
            <person name="Frisvad J.C."/>
            <person name="Nybo J.L."/>
            <person name="Theobald S."/>
            <person name="Kildgaard S."/>
            <person name="Petersen T.I."/>
            <person name="Kuo A."/>
            <person name="Sato A."/>
            <person name="Lyhne E.K."/>
            <person name="Kogle M.E."/>
            <person name="Wiebenga A."/>
            <person name="Kun R.S."/>
            <person name="Lubbers R.J."/>
            <person name="Makela M.R."/>
            <person name="Barry K."/>
            <person name="Chovatia M."/>
            <person name="Clum A."/>
            <person name="Daum C."/>
            <person name="Haridas S."/>
            <person name="He G."/>
            <person name="LaButti K."/>
            <person name="Lipzen A."/>
            <person name="Mondo S."/>
            <person name="Pangilinan J."/>
            <person name="Riley R."/>
            <person name="Salamov A."/>
            <person name="Simmons B.A."/>
            <person name="Magnuson J.K."/>
            <person name="Henrissat B."/>
            <person name="Mortensen U.H."/>
            <person name="Larsen T.O."/>
            <person name="De vries R.P."/>
            <person name="Grigoriev I.V."/>
            <person name="Machida M."/>
            <person name="Baker S.E."/>
            <person name="Andersen M.R."/>
        </authorList>
    </citation>
    <scope>NUCLEOTIDE SEQUENCE [LARGE SCALE GENOMIC DNA]</scope>
    <source>
        <strain evidence="1 2">CBS 117635</strain>
    </source>
</reference>
<dbReference type="EMBL" id="ML732793">
    <property type="protein sequence ID" value="KAB8273737.1"/>
    <property type="molecule type" value="Genomic_DNA"/>
</dbReference>
<dbReference type="SUPFAM" id="SSF52540">
    <property type="entry name" value="P-loop containing nucleoside triphosphate hydrolases"/>
    <property type="match status" value="1"/>
</dbReference>
<evidence type="ECO:0008006" key="3">
    <source>
        <dbReference type="Google" id="ProtNLM"/>
    </source>
</evidence>